<dbReference type="Gene3D" id="3.30.565.60">
    <property type="match status" value="1"/>
</dbReference>
<dbReference type="EMBL" id="LTBA01000029">
    <property type="protein sequence ID" value="KYH34010.1"/>
    <property type="molecule type" value="Genomic_DNA"/>
</dbReference>
<feature type="domain" description="Transposase putative helix-turn-helix" evidence="1">
    <location>
        <begin position="189"/>
        <end position="221"/>
    </location>
</feature>
<proteinExistence type="predicted"/>
<dbReference type="SUPFAM" id="SSF46785">
    <property type="entry name" value="Winged helix' DNA-binding domain"/>
    <property type="match status" value="1"/>
</dbReference>
<gene>
    <name evidence="2" type="ORF">CLTEP_20620</name>
</gene>
<dbReference type="InterPro" id="IPR036388">
    <property type="entry name" value="WH-like_DNA-bd_sf"/>
</dbReference>
<dbReference type="Gene3D" id="1.10.10.10">
    <property type="entry name" value="Winged helix-like DNA-binding domain superfamily/Winged helix DNA-binding domain"/>
    <property type="match status" value="1"/>
</dbReference>
<name>A0A151B2H8_9CLOT</name>
<dbReference type="Pfam" id="PF12323">
    <property type="entry name" value="HTH_OrfB_IS605"/>
    <property type="match status" value="1"/>
</dbReference>
<dbReference type="Pfam" id="PF13749">
    <property type="entry name" value="HATPase_c_4"/>
    <property type="match status" value="1"/>
</dbReference>
<accession>A0A151B2H8</accession>
<evidence type="ECO:0000259" key="1">
    <source>
        <dbReference type="Pfam" id="PF12323"/>
    </source>
</evidence>
<dbReference type="PANTHER" id="PTHR30595">
    <property type="entry name" value="GLPR-RELATED TRANSCRIPTIONAL REPRESSOR"/>
    <property type="match status" value="1"/>
</dbReference>
<dbReference type="InterPro" id="IPR036390">
    <property type="entry name" value="WH_DNA-bd_sf"/>
</dbReference>
<dbReference type="Proteomes" id="UP000075531">
    <property type="component" value="Unassembled WGS sequence"/>
</dbReference>
<dbReference type="AlphaFoldDB" id="A0A151B2H8"/>
<comment type="caution">
    <text evidence="2">The sequence shown here is derived from an EMBL/GenBank/DDBJ whole genome shotgun (WGS) entry which is preliminary data.</text>
</comment>
<dbReference type="PANTHER" id="PTHR30595:SF6">
    <property type="entry name" value="SCHLAFEN ALBA-2 DOMAIN-CONTAINING PROTEIN"/>
    <property type="match status" value="1"/>
</dbReference>
<dbReference type="PATRIC" id="fig|1121338.3.peg.2152"/>
<organism evidence="2 3">
    <name type="scientific">Clostridium tepidiprofundi DSM 19306</name>
    <dbReference type="NCBI Taxonomy" id="1121338"/>
    <lineage>
        <taxon>Bacteria</taxon>
        <taxon>Bacillati</taxon>
        <taxon>Bacillota</taxon>
        <taxon>Clostridia</taxon>
        <taxon>Eubacteriales</taxon>
        <taxon>Clostridiaceae</taxon>
        <taxon>Clostridium</taxon>
    </lineage>
</organism>
<dbReference type="STRING" id="1121338.CLTEP_20620"/>
<protein>
    <submittedName>
        <fullName evidence="2">Helix-turn-helix domain protein</fullName>
    </submittedName>
</protein>
<dbReference type="InterPro" id="IPR021027">
    <property type="entry name" value="Transposase_put_HTH"/>
</dbReference>
<evidence type="ECO:0000313" key="3">
    <source>
        <dbReference type="Proteomes" id="UP000075531"/>
    </source>
</evidence>
<dbReference type="InterPro" id="IPR038475">
    <property type="entry name" value="RecG_C_sf"/>
</dbReference>
<reference evidence="2 3" key="1">
    <citation type="submission" date="2016-02" db="EMBL/GenBank/DDBJ databases">
        <title>Genome sequence of Clostridium tepidiprofundi DSM 19306.</title>
        <authorList>
            <person name="Poehlein A."/>
            <person name="Daniel R."/>
        </authorList>
    </citation>
    <scope>NUCLEOTIDE SEQUENCE [LARGE SCALE GENOMIC DNA]</scope>
    <source>
        <strain evidence="2 3">DSM 19306</strain>
    </source>
</reference>
<keyword evidence="3" id="KW-1185">Reference proteome</keyword>
<evidence type="ECO:0000313" key="2">
    <source>
        <dbReference type="EMBL" id="KYH34010.1"/>
    </source>
</evidence>
<sequence>MKFAKTHIAKKGKIEGLKFAIFDDRIEITSPGFLSKTLDIEDIKAGRSEIRNKVLARFFKEIRFIEQWGTGIRRIISSCSSAGLKEPEFKETGMFFKVSIYKESNGLVSDGIGLISDSNGLSAEKITTNIMQLSNTELSIIDYLKKNNKITNKLAVELTGLSDAGIRKVFRKLREKKLIKAVGEGRNEMKELLKAYKYRIYPNSEQRLYLAKTFGCIRFIYKAFSKK</sequence>